<dbReference type="RefSeq" id="WP_344165280.1">
    <property type="nucleotide sequence ID" value="NZ_BAAAPC010000026.1"/>
</dbReference>
<proteinExistence type="predicted"/>
<reference evidence="3" key="1">
    <citation type="journal article" date="2019" name="Int. J. Syst. Evol. Microbiol.">
        <title>The Global Catalogue of Microorganisms (GCM) 10K type strain sequencing project: providing services to taxonomists for standard genome sequencing and annotation.</title>
        <authorList>
            <consortium name="The Broad Institute Genomics Platform"/>
            <consortium name="The Broad Institute Genome Sequencing Center for Infectious Disease"/>
            <person name="Wu L."/>
            <person name="Ma J."/>
        </authorList>
    </citation>
    <scope>NUCLEOTIDE SEQUENCE [LARGE SCALE GENOMIC DNA]</scope>
    <source>
        <strain evidence="3">JCM 15313</strain>
    </source>
</reference>
<dbReference type="Proteomes" id="UP001501585">
    <property type="component" value="Unassembled WGS sequence"/>
</dbReference>
<feature type="compositionally biased region" description="Basic and acidic residues" evidence="1">
    <location>
        <begin position="50"/>
        <end position="76"/>
    </location>
</feature>
<name>A0ABP5F5P5_9ACTN</name>
<comment type="caution">
    <text evidence="2">The sequence shown here is derived from an EMBL/GenBank/DDBJ whole genome shotgun (WGS) entry which is preliminary data.</text>
</comment>
<dbReference type="EMBL" id="BAAAPC010000026">
    <property type="protein sequence ID" value="GAA2013727.1"/>
    <property type="molecule type" value="Genomic_DNA"/>
</dbReference>
<protein>
    <submittedName>
        <fullName evidence="2">Uncharacterized protein</fullName>
    </submittedName>
</protein>
<accession>A0ABP5F5P5</accession>
<sequence>MMQLMAAGGTGAETGIEAVAARLDLPVTARAEPFRDPTEYELEPFEAPSENDRRAPREVRGDPARSDEEKPEKADA</sequence>
<organism evidence="2 3">
    <name type="scientific">Nocardiopsis rhodophaea</name>
    <dbReference type="NCBI Taxonomy" id="280238"/>
    <lineage>
        <taxon>Bacteria</taxon>
        <taxon>Bacillati</taxon>
        <taxon>Actinomycetota</taxon>
        <taxon>Actinomycetes</taxon>
        <taxon>Streptosporangiales</taxon>
        <taxon>Nocardiopsidaceae</taxon>
        <taxon>Nocardiopsis</taxon>
    </lineage>
</organism>
<keyword evidence="3" id="KW-1185">Reference proteome</keyword>
<evidence type="ECO:0000313" key="2">
    <source>
        <dbReference type="EMBL" id="GAA2013727.1"/>
    </source>
</evidence>
<evidence type="ECO:0000256" key="1">
    <source>
        <dbReference type="SAM" id="MobiDB-lite"/>
    </source>
</evidence>
<gene>
    <name evidence="2" type="ORF">GCM10009799_47600</name>
</gene>
<evidence type="ECO:0000313" key="3">
    <source>
        <dbReference type="Proteomes" id="UP001501585"/>
    </source>
</evidence>
<feature type="region of interest" description="Disordered" evidence="1">
    <location>
        <begin position="26"/>
        <end position="76"/>
    </location>
</feature>